<sequence>MLAGEHAAAAGGFVAQSWPVLHSACAFFLAVRLDDALFGRTMDAVQKLAQVCAAFGLDEARNAFMLLLCRGCLPQAAIADHERQLQQSPVAQARGLSAHGHEGTSNARAENSDSGAAVAGSAAGVRALPLVTTSLVSVNFSMNARQVECLRAVVACAQYLAPVLGPTWYPILVTLQQAEEILYQSHRAQAATAASIGSAGSGGASARRGSVAGHGASSGELPSDGAGPLSDLRLVRRDYARLFAFARVCGRDAVMWMVRAMCTLGSDLSNVPAGSQIEADDDSAMRGTASIIHRRLSAVLSRPTFAVEQLRAFAVGNIDLLVGASMDDGGDGDGDGEPVGHAAWLVIMQHLLETTAYLHVPAPIRTQACEAVADIVLAAMGLVARADVQSPETADGEDEPRISERFVELVRSGDAQVCALTPLLQMMTGRMAGHEPPKKSSTNGPADFARFVDVCRLTLDTVHKLLQALGRSIVGAWGVVFDIIRCVLDEPATPMLASTASAEAKQPGFLMRCAFPCLQLICSDYLEDLPAHCLRRCIESMALFGRQTEDLNISLTAIGQAWALCDFLQGVKDAVIDNGRSFGLVSDELAAGVGELAFRRITDEWWQEDLAGLEQPRTRQVLWILLVRSLASLGRDRRHEVRLGAIQTLFRTLEMHGESFDVWMWDGTVWSVVLPLAGYALGQRAHVFELIQQGQLDQLVSDFADPQEEKTQMANKSGVIVEDPARLYRRQWDETATTALQGTARIWAAHSSSVIWDIGFADQAWQFTWRLVQAFFAAEPEFNTDSQGSVVITQDVLCSYLQLCPTIVRQLRAGSWFSEDDSRALLELVRLVLMYVDAPIHSSDDTAMTKLQVLALDSVMLVLATDDAGPGGDKESQRVVDPAAASALVLSELAVLATAPYILRAASEESSGSVLAGGGSTGHSEAVDAESLSMCVAYQVLSGYAVAQRSAAVLARLVKRLDDIDRHNGGADAERGNQARKALADAWTAVGDVLAVALGVSTKPAEGRSYCNADCGRASGLPVRVQIGLLDVVAAASIRYVSADDAADSGQRPAEVVPYWTALVQILERGAELAVEPVVLLGADNGVYGNGDLAPNVVRGADALDGTPQALTMACCKWLFAMSSQTIAVEALLAGTADGVVVATPAWVSEAAVPAMVRRSRAVVEAFVGEHALVGRSPMPLSQIRLLRLVLDGLAHLQCQPGALLQADGVGRARDSAAGRQVLGGSAAHVFAMYDSLVGLLAVPDADILRAVQQCLRRVSAELFG</sequence>
<accession>A0A9W7YAX6</accession>
<gene>
    <name evidence="3" type="primary">MON2_1</name>
    <name evidence="3" type="ORF">LPJ61_004490</name>
</gene>
<dbReference type="OrthoDB" id="294853at2759"/>
<name>A0A9W7YAX6_9FUNG</name>
<feature type="compositionally biased region" description="Low complexity" evidence="1">
    <location>
        <begin position="197"/>
        <end position="219"/>
    </location>
</feature>
<organism evidence="3 4">
    <name type="scientific">Coemansia biformis</name>
    <dbReference type="NCBI Taxonomy" id="1286918"/>
    <lineage>
        <taxon>Eukaryota</taxon>
        <taxon>Fungi</taxon>
        <taxon>Fungi incertae sedis</taxon>
        <taxon>Zoopagomycota</taxon>
        <taxon>Kickxellomycotina</taxon>
        <taxon>Kickxellomycetes</taxon>
        <taxon>Kickxellales</taxon>
        <taxon>Kickxellaceae</taxon>
        <taxon>Coemansia</taxon>
    </lineage>
</organism>
<dbReference type="Pfam" id="PF16206">
    <property type="entry name" value="Mon2_C"/>
    <property type="match status" value="1"/>
</dbReference>
<dbReference type="InterPro" id="IPR032817">
    <property type="entry name" value="Mon2_C"/>
</dbReference>
<dbReference type="AlphaFoldDB" id="A0A9W7YAX6"/>
<feature type="region of interest" description="Disordered" evidence="1">
    <location>
        <begin position="90"/>
        <end position="113"/>
    </location>
</feature>
<feature type="compositionally biased region" description="Polar residues" evidence="1">
    <location>
        <begin position="103"/>
        <end position="113"/>
    </location>
</feature>
<feature type="domain" description="Mon2 C-terminal" evidence="2">
    <location>
        <begin position="524"/>
        <end position="773"/>
    </location>
</feature>
<protein>
    <submittedName>
        <fullName evidence="3">Endocytosis and vacuole integrity protein</fullName>
    </submittedName>
</protein>
<evidence type="ECO:0000256" key="1">
    <source>
        <dbReference type="SAM" id="MobiDB-lite"/>
    </source>
</evidence>
<comment type="caution">
    <text evidence="3">The sequence shown here is derived from an EMBL/GenBank/DDBJ whole genome shotgun (WGS) entry which is preliminary data.</text>
</comment>
<evidence type="ECO:0000313" key="4">
    <source>
        <dbReference type="Proteomes" id="UP001143981"/>
    </source>
</evidence>
<evidence type="ECO:0000313" key="3">
    <source>
        <dbReference type="EMBL" id="KAJ1727590.1"/>
    </source>
</evidence>
<proteinExistence type="predicted"/>
<feature type="region of interest" description="Disordered" evidence="1">
    <location>
        <begin position="197"/>
        <end position="224"/>
    </location>
</feature>
<evidence type="ECO:0000259" key="2">
    <source>
        <dbReference type="Pfam" id="PF16206"/>
    </source>
</evidence>
<dbReference type="Proteomes" id="UP001143981">
    <property type="component" value="Unassembled WGS sequence"/>
</dbReference>
<reference evidence="3" key="1">
    <citation type="submission" date="2022-07" db="EMBL/GenBank/DDBJ databases">
        <title>Phylogenomic reconstructions and comparative analyses of Kickxellomycotina fungi.</title>
        <authorList>
            <person name="Reynolds N.K."/>
            <person name="Stajich J.E."/>
            <person name="Barry K."/>
            <person name="Grigoriev I.V."/>
            <person name="Crous P."/>
            <person name="Smith M.E."/>
        </authorList>
    </citation>
    <scope>NUCLEOTIDE SEQUENCE</scope>
    <source>
        <strain evidence="3">BCRC 34381</strain>
    </source>
</reference>
<keyword evidence="4" id="KW-1185">Reference proteome</keyword>
<dbReference type="EMBL" id="JANBOI010001046">
    <property type="protein sequence ID" value="KAJ1727590.1"/>
    <property type="molecule type" value="Genomic_DNA"/>
</dbReference>